<dbReference type="EC" id="3.5.2.6" evidence="3"/>
<dbReference type="EMBL" id="JAZDQV010000001">
    <property type="protein sequence ID" value="MEE1876258.1"/>
    <property type="molecule type" value="Genomic_DNA"/>
</dbReference>
<feature type="signal peptide" evidence="1">
    <location>
        <begin position="1"/>
        <end position="20"/>
    </location>
</feature>
<accession>A0ABU7GAX9</accession>
<evidence type="ECO:0000313" key="4">
    <source>
        <dbReference type="Proteomes" id="UP001343492"/>
    </source>
</evidence>
<dbReference type="SUPFAM" id="SSF56281">
    <property type="entry name" value="Metallo-hydrolase/oxidoreductase"/>
    <property type="match status" value="1"/>
</dbReference>
<dbReference type="InterPro" id="IPR036866">
    <property type="entry name" value="RibonucZ/Hydroxyglut_hydro"/>
</dbReference>
<reference evidence="3 4" key="1">
    <citation type="submission" date="2024-01" db="EMBL/GenBank/DDBJ databases">
        <title>The genome sequence of Erythrobacteraceae sp. strain 1XM1-14.</title>
        <authorList>
            <person name="Liu Y."/>
        </authorList>
    </citation>
    <scope>NUCLEOTIDE SEQUENCE [LARGE SCALE GENOMIC DNA]</scope>
    <source>
        <strain evidence="3 4">1XM1-14</strain>
    </source>
</reference>
<dbReference type="PROSITE" id="PS51257">
    <property type="entry name" value="PROKAR_LIPOPROTEIN"/>
    <property type="match status" value="1"/>
</dbReference>
<evidence type="ECO:0000259" key="2">
    <source>
        <dbReference type="SMART" id="SM00849"/>
    </source>
</evidence>
<sequence>MFAKLLPAFALLLAGCAATASPVPAPAASEAMKNFATSCEDWDEWDKPAQPFKVYGNTYYVGTCGITALLITGPEGHVLIDTGTEPGARDVVENIAELGFKIEDIAVLTHSHEHFDHVGGFAYAKQLGTMKVAVARAAAEAFRTGNSDPADPQHGTLPPMAPVEVSREIDDGDVIRVGSVGLTALAMPGHTPGALSWTWQECDDGKVCRTIVYADSLSPVSADDYHFSDHPTYLADYRASLAKLAKLDCDILLTPHPSASDMISRAANGSFEGGMSCKDYAAAVTKRLDDRLAKEATAK</sequence>
<dbReference type="SMART" id="SM00849">
    <property type="entry name" value="Lactamase_B"/>
    <property type="match status" value="1"/>
</dbReference>
<keyword evidence="1" id="KW-0732">Signal</keyword>
<name>A0ABU7GAX9_9SPHN</name>
<dbReference type="InterPro" id="IPR050855">
    <property type="entry name" value="NDM-1-like"/>
</dbReference>
<evidence type="ECO:0000256" key="1">
    <source>
        <dbReference type="SAM" id="SignalP"/>
    </source>
</evidence>
<dbReference type="NCBIfam" id="NF012229">
    <property type="entry name" value="bla_class_B_core"/>
    <property type="match status" value="1"/>
</dbReference>
<dbReference type="InterPro" id="IPR001279">
    <property type="entry name" value="Metallo-B-lactamas"/>
</dbReference>
<feature type="domain" description="Metallo-beta-lactamase" evidence="2">
    <location>
        <begin position="65"/>
        <end position="256"/>
    </location>
</feature>
<gene>
    <name evidence="3" type="primary">bla</name>
    <name evidence="3" type="ORF">VRS74_00990</name>
</gene>
<dbReference type="PANTHER" id="PTHR42951:SF17">
    <property type="entry name" value="METALLO-BETA-LACTAMASE DOMAIN-CONTAINING PROTEIN"/>
    <property type="match status" value="1"/>
</dbReference>
<dbReference type="PANTHER" id="PTHR42951">
    <property type="entry name" value="METALLO-BETA-LACTAMASE DOMAIN-CONTAINING"/>
    <property type="match status" value="1"/>
</dbReference>
<evidence type="ECO:0000313" key="3">
    <source>
        <dbReference type="EMBL" id="MEE1876258.1"/>
    </source>
</evidence>
<keyword evidence="3" id="KW-0378">Hydrolase</keyword>
<dbReference type="Proteomes" id="UP001343492">
    <property type="component" value="Unassembled WGS sequence"/>
</dbReference>
<comment type="caution">
    <text evidence="3">The sequence shown here is derived from an EMBL/GenBank/DDBJ whole genome shotgun (WGS) entry which is preliminary data.</text>
</comment>
<keyword evidence="4" id="KW-1185">Reference proteome</keyword>
<dbReference type="GO" id="GO:0008800">
    <property type="term" value="F:beta-lactamase activity"/>
    <property type="evidence" value="ECO:0007669"/>
    <property type="project" value="UniProtKB-EC"/>
</dbReference>
<organism evidence="3 4">
    <name type="scientific">Altererythrobacter litoralis</name>
    <dbReference type="NCBI Taxonomy" id="3113904"/>
    <lineage>
        <taxon>Bacteria</taxon>
        <taxon>Pseudomonadati</taxon>
        <taxon>Pseudomonadota</taxon>
        <taxon>Alphaproteobacteria</taxon>
        <taxon>Sphingomonadales</taxon>
        <taxon>Erythrobacteraceae</taxon>
        <taxon>Altererythrobacter</taxon>
    </lineage>
</organism>
<feature type="chain" id="PRO_5046591254" evidence="1">
    <location>
        <begin position="21"/>
        <end position="299"/>
    </location>
</feature>
<dbReference type="RefSeq" id="WP_354143368.1">
    <property type="nucleotide sequence ID" value="NZ_JAZDQV010000001.1"/>
</dbReference>
<protein>
    <submittedName>
        <fullName evidence="3">Subclass B3 metallo-beta-lactamase</fullName>
        <ecNumber evidence="3">3.5.2.6</ecNumber>
    </submittedName>
</protein>
<dbReference type="Gene3D" id="3.60.15.10">
    <property type="entry name" value="Ribonuclease Z/Hydroxyacylglutathione hydrolase-like"/>
    <property type="match status" value="1"/>
</dbReference>
<dbReference type="Pfam" id="PF00753">
    <property type="entry name" value="Lactamase_B"/>
    <property type="match status" value="1"/>
</dbReference>
<proteinExistence type="predicted"/>
<dbReference type="NCBIfam" id="NF033105">
    <property type="entry name" value="bla_subclass_B3"/>
    <property type="match status" value="1"/>
</dbReference>